<dbReference type="SMART" id="SM00228">
    <property type="entry name" value="PDZ"/>
    <property type="match status" value="1"/>
</dbReference>
<feature type="compositionally biased region" description="Acidic residues" evidence="2">
    <location>
        <begin position="1184"/>
        <end position="1194"/>
    </location>
</feature>
<feature type="compositionally biased region" description="Basic and acidic residues" evidence="2">
    <location>
        <begin position="545"/>
        <end position="561"/>
    </location>
</feature>
<dbReference type="Gene3D" id="2.30.42.10">
    <property type="match status" value="1"/>
</dbReference>
<feature type="region of interest" description="Disordered" evidence="2">
    <location>
        <begin position="1687"/>
        <end position="1733"/>
    </location>
</feature>
<sequence>MMTSGNLQQIFHMHGGYHQQDIIVFITDFDFQLSTNIYGPSYKLFSPSDPKHVRPSTHHQRQQEETQHNPEHNFQQQSYTTVTTEFNNNTQHLNQQTYYTQQNEATRHPQPATPQRPWNGPVTFTLRKRNEGYGFTLRYFVVYPPTPQKSSFDDSSLDRGFNRDSYWLANGLNDANDDDEAFVSYAPAPLDTFFVKNVTKGGSADEAGLKSGDRIVSINGDLIGGKRYKDVVELVQYCSGDLKLGVVPHQEDILQLVYQEYIYDDNKTITDQQQSRSSNDDPQHAITQRLSTSSMSRPSVNKWAAPLVPRKSVSIDNNNGGGGSPNMGTMSHGTGGGSGSSDNSNKRYDPCVTFFAGTPVISPDSKQSRSNSVTSSGSITPNWGKGSGKGSGKATPKRASNGSGYDPCVPWVGGKPMVSNIEESTQETVEGETFGIPPYKLQNALRKEQGKKPYSVGTRLAPKQITGVSKPGAVSNIAGLFANGNWEELSPRKKSATSVLRDDFQMMKRGRSESTSDAQISQQVLEPSAQFDDGPMKFNLNVTVDNKRRTSESEDINRSPFDRNNPSYSSLPARYHRSLSSNTSQATLVESRKPKPKDGVAALAMNTMMLNGGRDKVTSPVTLRKRNLLGRGGRKTSVSSSVENSEDEESHGESGDENGDLDNWKGRRISYLAATAKQNEKNTSGAENKIPVDTQEADDEDSDAHASPQTNQRLRSNQKSNTDEIETKPVKKEGPLNRKLVRSLDPRKKASTRTWKPMYAVLKGHRLFCYKNSGDGDDDIIQPIPIRGSIIEILSHYPKRRHVFRLITSHGNEYLFQSEDSTSMMSWVHTLRDANPDKESLMKTSSQLNQENEQKANSKDKKGLSIRRSNFLRSSKKGRSSSNPNPKIPKLPMETAHPAGKTFGIPLHKCSMSKTQEKVPLIVEHCCTVIEEKADTVGIYRIPGNAATIQSLRSELDTKDPDDIQWDDEKWQEVHNISTLLKAFLRQLDDPIVPSNMYTKFITVNRFTDQRDRLKSIKHLTRNLPDYHLETLQFLLRHLKLIAEHSEHNKMDLKNLVTLFGPNIVKSDEVTSLVQDMADQCKIIETLIKQFDWIFNDDAEGGEPIECENGGEIISSGISKALIECLNQNQKSPEQDINENVINNNNNKKSNKFSTLRNNFSMKLKSSKVTSPKSQKKKSGNISQEEDPESDDETSGCYSQSPPSSGKVEKRSAKFKTKETRHVGNKLTMIIPSRQTSDNNSGHLATQIGQFTMNSDVQINFTPGPRSPELSPSTNRLTENTMNHLNQSNKFNQQTSDYDFKPHAKDDGCDSGVTSPQQMASDDSDSGAHSSRKESLESLSGPSPRIQRRFPPQRQLSNSGSSNEERSPTLTTKSSATKGVANRDTENKRTNAVANRSIRRAHKSRTMNNDKRTETDGSGGHARGTKVVKRSDSAVRRRQNYPNSPRSGKRNLKSIIPGDGNDYEEQLRLMLDGEVDETVYTQTETSEVAQKPDTLEIPNSRVVVLSGAKTPDSGHNAEWWLSGNQNNYRRFLSAPKDKASAISILSNVIDNSRKRNSKEGQENELHSPSTSNVSEFSNRVNTHRQRNDEFEKKVTGILSTSPVNSYTDIKQFNNDQQYNDLQSGSAATIASSLTSNSASSVTESRSEKLDRYLQQVAMLLSQGGTQESQQEKERIAQVLKQFERSAGGSAIPQSHGMDNQRLHSDSSVPTGNAVDRTEHKAVTRTRSSTNSRKVVRTSPLLDDTYSQLNYAKLYP</sequence>
<feature type="domain" description="PDZ" evidence="4">
    <location>
        <begin position="171"/>
        <end position="250"/>
    </location>
</feature>
<evidence type="ECO:0000256" key="1">
    <source>
        <dbReference type="ARBA" id="ARBA00022468"/>
    </source>
</evidence>
<dbReference type="InterPro" id="IPR011993">
    <property type="entry name" value="PH-like_dom_sf"/>
</dbReference>
<dbReference type="Pfam" id="PF17820">
    <property type="entry name" value="PDZ_6"/>
    <property type="match status" value="1"/>
</dbReference>
<dbReference type="InterPro" id="IPR000198">
    <property type="entry name" value="RhoGAP_dom"/>
</dbReference>
<keyword evidence="7" id="KW-1185">Reference proteome</keyword>
<feature type="compositionally biased region" description="Low complexity" evidence="2">
    <location>
        <begin position="1342"/>
        <end position="1355"/>
    </location>
</feature>
<feature type="compositionally biased region" description="Basic and acidic residues" evidence="2">
    <location>
        <begin position="721"/>
        <end position="748"/>
    </location>
</feature>
<name>A0A7M5U5B5_9CNID</name>
<organism evidence="6 7">
    <name type="scientific">Clytia hemisphaerica</name>
    <dbReference type="NCBI Taxonomy" id="252671"/>
    <lineage>
        <taxon>Eukaryota</taxon>
        <taxon>Metazoa</taxon>
        <taxon>Cnidaria</taxon>
        <taxon>Hydrozoa</taxon>
        <taxon>Hydroidolina</taxon>
        <taxon>Leptothecata</taxon>
        <taxon>Obeliida</taxon>
        <taxon>Clytiidae</taxon>
        <taxon>Clytia</taxon>
    </lineage>
</organism>
<feature type="compositionally biased region" description="Polar residues" evidence="2">
    <location>
        <begin position="708"/>
        <end position="720"/>
    </location>
</feature>
<evidence type="ECO:0000259" key="3">
    <source>
        <dbReference type="PROSITE" id="PS50003"/>
    </source>
</evidence>
<protein>
    <submittedName>
        <fullName evidence="6">Uncharacterized protein</fullName>
    </submittedName>
</protein>
<dbReference type="InterPro" id="IPR008936">
    <property type="entry name" value="Rho_GTPase_activation_prot"/>
</dbReference>
<feature type="region of interest" description="Disordered" evidence="2">
    <location>
        <begin position="1136"/>
        <end position="1243"/>
    </location>
</feature>
<dbReference type="SUPFAM" id="SSF50156">
    <property type="entry name" value="PDZ domain-like"/>
    <property type="match status" value="1"/>
</dbReference>
<dbReference type="PROSITE" id="PS50238">
    <property type="entry name" value="RHOGAP"/>
    <property type="match status" value="1"/>
</dbReference>
<evidence type="ECO:0000313" key="6">
    <source>
        <dbReference type="EnsemblMetazoa" id="CLYHEMP006411.3"/>
    </source>
</evidence>
<evidence type="ECO:0000259" key="5">
    <source>
        <dbReference type="PROSITE" id="PS50238"/>
    </source>
</evidence>
<feature type="region of interest" description="Disordered" evidence="2">
    <location>
        <begin position="611"/>
        <end position="663"/>
    </location>
</feature>
<feature type="domain" description="PH" evidence="3">
    <location>
        <begin position="729"/>
        <end position="836"/>
    </location>
</feature>
<feature type="compositionally biased region" description="Polar residues" evidence="2">
    <location>
        <begin position="1356"/>
        <end position="1377"/>
    </location>
</feature>
<feature type="compositionally biased region" description="Basic and acidic residues" evidence="2">
    <location>
        <begin position="1553"/>
        <end position="1565"/>
    </location>
</feature>
<dbReference type="SMART" id="SM00233">
    <property type="entry name" value="PH"/>
    <property type="match status" value="1"/>
</dbReference>
<feature type="compositionally biased region" description="Acidic residues" evidence="2">
    <location>
        <begin position="644"/>
        <end position="660"/>
    </location>
</feature>
<feature type="compositionally biased region" description="Polar residues" evidence="2">
    <location>
        <begin position="285"/>
        <end position="299"/>
    </location>
</feature>
<dbReference type="InterPro" id="IPR001605">
    <property type="entry name" value="PH_dom-spectrin-type"/>
</dbReference>
<dbReference type="InterPro" id="IPR001478">
    <property type="entry name" value="PDZ"/>
</dbReference>
<reference evidence="6" key="1">
    <citation type="submission" date="2021-01" db="UniProtKB">
        <authorList>
            <consortium name="EnsemblMetazoa"/>
        </authorList>
    </citation>
    <scope>IDENTIFICATION</scope>
</reference>
<dbReference type="GO" id="GO:0007165">
    <property type="term" value="P:signal transduction"/>
    <property type="evidence" value="ECO:0007669"/>
    <property type="project" value="InterPro"/>
</dbReference>
<feature type="region of interest" description="Disordered" evidence="2">
    <location>
        <begin position="839"/>
        <end position="897"/>
    </location>
</feature>
<dbReference type="GO" id="GO:0005096">
    <property type="term" value="F:GTPase activator activity"/>
    <property type="evidence" value="ECO:0007669"/>
    <property type="project" value="UniProtKB-KW"/>
</dbReference>
<dbReference type="Gene3D" id="1.10.555.10">
    <property type="entry name" value="Rho GTPase activation protein"/>
    <property type="match status" value="1"/>
</dbReference>
<feature type="compositionally biased region" description="Basic and acidic residues" evidence="2">
    <location>
        <begin position="1298"/>
        <end position="1308"/>
    </location>
</feature>
<accession>A0A7M5U5B5</accession>
<feature type="compositionally biased region" description="Polar residues" evidence="2">
    <location>
        <begin position="364"/>
        <end position="381"/>
    </location>
</feature>
<feature type="domain" description="Rho-GAP" evidence="5">
    <location>
        <begin position="905"/>
        <end position="1095"/>
    </location>
</feature>
<dbReference type="SUPFAM" id="SSF50729">
    <property type="entry name" value="PH domain-like"/>
    <property type="match status" value="1"/>
</dbReference>
<evidence type="ECO:0000259" key="4">
    <source>
        <dbReference type="PROSITE" id="PS50106"/>
    </source>
</evidence>
<dbReference type="SMART" id="SM00324">
    <property type="entry name" value="RhoGAP"/>
    <property type="match status" value="1"/>
</dbReference>
<dbReference type="OrthoDB" id="6281275at2759"/>
<dbReference type="GO" id="GO:0005543">
    <property type="term" value="F:phospholipid binding"/>
    <property type="evidence" value="ECO:0007669"/>
    <property type="project" value="InterPro"/>
</dbReference>
<feature type="region of interest" description="Disordered" evidence="2">
    <location>
        <begin position="675"/>
        <end position="749"/>
    </location>
</feature>
<dbReference type="PROSITE" id="PS50106">
    <property type="entry name" value="PDZ"/>
    <property type="match status" value="1"/>
</dbReference>
<dbReference type="PANTHER" id="PTHR23175">
    <property type="entry name" value="PDZ DOMAIN-CONTAINING PROTEIN"/>
    <property type="match status" value="1"/>
</dbReference>
<feature type="region of interest" description="Disordered" evidence="2">
    <location>
        <begin position="270"/>
        <end position="407"/>
    </location>
</feature>
<dbReference type="EnsemblMetazoa" id="CLYHEMT006411.3">
    <property type="protein sequence ID" value="CLYHEMP006411.3"/>
    <property type="gene ID" value="CLYHEMG006411"/>
</dbReference>
<feature type="compositionally biased region" description="Polar residues" evidence="2">
    <location>
        <begin position="1566"/>
        <end position="1580"/>
    </location>
</feature>
<dbReference type="InterPro" id="IPR036034">
    <property type="entry name" value="PDZ_sf"/>
</dbReference>
<dbReference type="GeneID" id="136808796"/>
<keyword evidence="1" id="KW-0343">GTPase activation</keyword>
<feature type="compositionally biased region" description="Basic residues" evidence="2">
    <location>
        <begin position="623"/>
        <end position="634"/>
    </location>
</feature>
<dbReference type="Pfam" id="PF00620">
    <property type="entry name" value="RhoGAP"/>
    <property type="match status" value="1"/>
</dbReference>
<dbReference type="PROSITE" id="PS50003">
    <property type="entry name" value="PH_DOMAIN"/>
    <property type="match status" value="1"/>
</dbReference>
<feature type="compositionally biased region" description="Polar residues" evidence="2">
    <location>
        <begin position="578"/>
        <end position="588"/>
    </location>
</feature>
<feature type="compositionally biased region" description="Basic and acidic residues" evidence="2">
    <location>
        <begin position="61"/>
        <end position="71"/>
    </location>
</feature>
<dbReference type="Pfam" id="PF00169">
    <property type="entry name" value="PH"/>
    <property type="match status" value="1"/>
</dbReference>
<feature type="compositionally biased region" description="Low complexity" evidence="2">
    <location>
        <begin position="1138"/>
        <end position="1148"/>
    </location>
</feature>
<dbReference type="PANTHER" id="PTHR23175:SF23">
    <property type="entry name" value="PDZ DOMAIN-CONTAINING PROTEIN"/>
    <property type="match status" value="1"/>
</dbReference>
<feature type="compositionally biased region" description="Polar residues" evidence="2">
    <location>
        <begin position="1233"/>
        <end position="1243"/>
    </location>
</feature>
<evidence type="ECO:0000256" key="2">
    <source>
        <dbReference type="SAM" id="MobiDB-lite"/>
    </source>
</evidence>
<dbReference type="InterPro" id="IPR001849">
    <property type="entry name" value="PH_domain"/>
</dbReference>
<dbReference type="RefSeq" id="XP_066921437.1">
    <property type="nucleotide sequence ID" value="XM_067065336.1"/>
</dbReference>
<feature type="region of interest" description="Disordered" evidence="2">
    <location>
        <begin position="545"/>
        <end position="597"/>
    </location>
</feature>
<feature type="compositionally biased region" description="Basic and acidic residues" evidence="2">
    <location>
        <begin position="1207"/>
        <end position="1222"/>
    </location>
</feature>
<feature type="region of interest" description="Disordered" evidence="2">
    <location>
        <begin position="1553"/>
        <end position="1587"/>
    </location>
</feature>
<dbReference type="SUPFAM" id="SSF48350">
    <property type="entry name" value="GTPase activation domain, GAP"/>
    <property type="match status" value="1"/>
</dbReference>
<feature type="region of interest" description="Disordered" evidence="2">
    <location>
        <begin position="1292"/>
        <end position="1460"/>
    </location>
</feature>
<dbReference type="InterPro" id="IPR041489">
    <property type="entry name" value="PDZ_6"/>
</dbReference>
<feature type="compositionally biased region" description="Polar residues" evidence="2">
    <location>
        <begin position="842"/>
        <end position="851"/>
    </location>
</feature>
<proteinExistence type="predicted"/>
<dbReference type="PRINTS" id="PR00683">
    <property type="entry name" value="SPECTRINPH"/>
</dbReference>
<feature type="region of interest" description="Disordered" evidence="2">
    <location>
        <begin position="46"/>
        <end position="74"/>
    </location>
</feature>
<dbReference type="Proteomes" id="UP000594262">
    <property type="component" value="Unplaced"/>
</dbReference>
<feature type="compositionally biased region" description="Basic and acidic residues" evidence="2">
    <location>
        <begin position="852"/>
        <end position="863"/>
    </location>
</feature>
<evidence type="ECO:0000313" key="7">
    <source>
        <dbReference type="Proteomes" id="UP000594262"/>
    </source>
</evidence>
<dbReference type="Gene3D" id="2.30.29.30">
    <property type="entry name" value="Pleckstrin-homology domain (PH domain)/Phosphotyrosine-binding domain (PTB)"/>
    <property type="match status" value="1"/>
</dbReference>